<evidence type="ECO:0000256" key="3">
    <source>
        <dbReference type="PROSITE-ProRule" id="PRU00221"/>
    </source>
</evidence>
<dbReference type="FunFam" id="3.40.50.300:FF:001638">
    <property type="entry name" value="NACHT and WD40 domain protein"/>
    <property type="match status" value="1"/>
</dbReference>
<feature type="compositionally biased region" description="Low complexity" evidence="4">
    <location>
        <begin position="30"/>
        <end position="40"/>
    </location>
</feature>
<feature type="repeat" description="WD" evidence="3">
    <location>
        <begin position="1032"/>
        <end position="1073"/>
    </location>
</feature>
<feature type="domain" description="NACHT" evidence="5">
    <location>
        <begin position="374"/>
        <end position="528"/>
    </location>
</feature>
<keyword evidence="1 3" id="KW-0853">WD repeat</keyword>
<name>A0A9Q9DRP1_CURCL</name>
<sequence length="1525" mass="168718">MSWRNRLKAKFGQKDLPTSPRVEALPSITPHAPAAPDAATSPPILPARLWNEAYDQAKAISSSTVDAYEKILSARLSEQDADASNPHHSADLASQQNEIAQDAGKRRMQMQQLVQNGLRRTEKDAKMKQGMEDGIQAAMAVKEVVDKAIQASPEAAVAWVGVCLALEILMNPLTQASSNRQGISYVVSRMDWYWNLSSLLLDENMTEAHSSGLRDELEKVVIQLYTKLLLYQMKSVCYYHRRRLSVFARDLIKLDNWDGELSDIQAAEVAVQADSAQYNTLSIRTRLGAIAETAKSQNVKLDSIGSAIREQTKQQERMHETSADNKCLADLRLTDPRDDKRRIEETKGGLLKDSYRWVLDNPDFQQWRDRPQNRLLWVKADPGKGKTMLICGIVDELQSSIGASSLLSYFFCQATDSRINSATAVLRGLLYMLVNQQPSLVSHIRKKHDHAGKALFEDANAWFALLEIFTNILQDPSLKTTYLIIDALDECVMDLPKLLDFIVQKSSIFPRVKWIVASRNEAFIEQRLQLDDSGTRLSLELKQNAAQVSRAVDAYIDHCLSELPEIQHDNILRESVRDKMQQKASGTFLWVSLVVKELKEVMAWEVLQVLEEVPTQLKDLYRRMLKQIEQLQRQYPELCRRVLSTVIVAYRPLRLQELHSLSGLPTQARNVNEAVTAIVKMCGSFLTIQEGSVYIIHQSARDFLSSEASRTILPCGVEDVHHSIVLKSLQAMSKTLQRDMYSLHAPGYPAEQVEPPDPDPLAASRYSCIYWIDHLCDCSFSSSANSSVDLQDGGPVHEFLRKKYLYWLEALSLCKSMPKGVISMAKLEALVNGKADATKLIALVRDARRFIMAHKWAIENSPLQAYVSALVFSPAGSLVRSHFEERESQWITIKPSIEDQWSACFQTLEGHSHRVRSVAFSHDSGRLASGSSDNTVKIWDISSGECLSTLDGHIDAVFSVAFSHDSARLASGSSDNTAKIWDMGSSECLLTLRHSDWVNSVVFSHDSTRLVSGSSDKTVKIWDTNSSECLLTLRHSGAVSSVAFSHDSTRLASGSSDNTVKIWDASSGECLLTLEGHSHRVRSVAFSHDSGRLASGSSDNTIKIWDTTNGECLSTLEGHSYRVGSVAFSHDSGRLASGSNDNTVKIWDVSSGECLSTLEGHGDWIRSVAFSHDSTWLVSGSSDNTVKIWDANSNERPSTLKGHSDWVNLVAFSHDLTRLVSGSSDKTVKIWDTINGKCLSTLEGHSDWIWSVAFSHDSARLASASGDNTVKIWDANSGKCLLTLKGHSSVVSSVTFSYNSMRLASTSGDNTVKLWNVSSGECLLTLEGHSDWVNSVAFSHNSTRLVSGSSDKTVKIWDTTTNGECLLTLEGHSGAVSSVAFSHDLTRLASGSSDNTVKIWDASSGECLQTLSIGRRLYHISFDIFSSSLHTDIGTIEINVPPRVASPLPFHSALQSPQYQGLALSADGVWITYNSENLLWLPSEYRPACSAVSGETIVIGVGTGRVWICNVQLNLSSRSKFGVLM</sequence>
<dbReference type="PROSITE" id="PS50294">
    <property type="entry name" value="WD_REPEATS_REGION"/>
    <property type="match status" value="12"/>
</dbReference>
<feature type="repeat" description="WD" evidence="3">
    <location>
        <begin position="1158"/>
        <end position="1199"/>
    </location>
</feature>
<dbReference type="PANTHER" id="PTHR19848">
    <property type="entry name" value="WD40 REPEAT PROTEIN"/>
    <property type="match status" value="1"/>
</dbReference>
<dbReference type="Pfam" id="PF17100">
    <property type="entry name" value="NACHT_N"/>
    <property type="match status" value="1"/>
</dbReference>
<feature type="repeat" description="WD" evidence="3">
    <location>
        <begin position="1074"/>
        <end position="1115"/>
    </location>
</feature>
<evidence type="ECO:0000256" key="2">
    <source>
        <dbReference type="ARBA" id="ARBA00022737"/>
    </source>
</evidence>
<dbReference type="Pfam" id="PF24883">
    <property type="entry name" value="NPHP3_N"/>
    <property type="match status" value="1"/>
</dbReference>
<dbReference type="Gene3D" id="2.130.10.10">
    <property type="entry name" value="YVTN repeat-like/Quinoprotein amine dehydrogenase"/>
    <property type="match status" value="6"/>
</dbReference>
<dbReference type="PANTHER" id="PTHR19848:SF8">
    <property type="entry name" value="F-BOX AND WD REPEAT DOMAIN CONTAINING 7"/>
    <property type="match status" value="1"/>
</dbReference>
<keyword evidence="2" id="KW-0677">Repeat</keyword>
<keyword evidence="7" id="KW-1185">Reference proteome</keyword>
<dbReference type="EMBL" id="CP089275">
    <property type="protein sequence ID" value="USP75591.1"/>
    <property type="molecule type" value="Genomic_DNA"/>
</dbReference>
<dbReference type="PROSITE" id="PS50837">
    <property type="entry name" value="NACHT"/>
    <property type="match status" value="1"/>
</dbReference>
<feature type="region of interest" description="Disordered" evidence="4">
    <location>
        <begin position="1"/>
        <end position="40"/>
    </location>
</feature>
<dbReference type="Pfam" id="PF25173">
    <property type="entry name" value="Beta-prop_WDR3_1st"/>
    <property type="match status" value="1"/>
</dbReference>
<feature type="repeat" description="WD" evidence="3">
    <location>
        <begin position="950"/>
        <end position="991"/>
    </location>
</feature>
<dbReference type="CDD" id="cd00200">
    <property type="entry name" value="WD40"/>
    <property type="match status" value="2"/>
</dbReference>
<feature type="repeat" description="WD" evidence="3">
    <location>
        <begin position="1116"/>
        <end position="1157"/>
    </location>
</feature>
<feature type="repeat" description="WD" evidence="3">
    <location>
        <begin position="1326"/>
        <end position="1361"/>
    </location>
</feature>
<dbReference type="SMART" id="SM00320">
    <property type="entry name" value="WD40"/>
    <property type="match status" value="12"/>
</dbReference>
<dbReference type="InterPro" id="IPR001680">
    <property type="entry name" value="WD40_rpt"/>
</dbReference>
<dbReference type="VEuPathDB" id="FungiDB:yc1106_02865"/>
<dbReference type="InterPro" id="IPR056884">
    <property type="entry name" value="NPHP3-like_N"/>
</dbReference>
<dbReference type="InterPro" id="IPR054471">
    <property type="entry name" value="GPIID_WHD"/>
</dbReference>
<dbReference type="InterPro" id="IPR027417">
    <property type="entry name" value="P-loop_NTPase"/>
</dbReference>
<dbReference type="Pfam" id="PF22939">
    <property type="entry name" value="WHD_GPIID"/>
    <property type="match status" value="1"/>
</dbReference>
<dbReference type="InterPro" id="IPR031359">
    <property type="entry name" value="NACHT_N"/>
</dbReference>
<evidence type="ECO:0000256" key="1">
    <source>
        <dbReference type="ARBA" id="ARBA00022574"/>
    </source>
</evidence>
<feature type="repeat" description="WD" evidence="3">
    <location>
        <begin position="1242"/>
        <end position="1283"/>
    </location>
</feature>
<dbReference type="InterPro" id="IPR019775">
    <property type="entry name" value="WD40_repeat_CS"/>
</dbReference>
<protein>
    <recommendedName>
        <fullName evidence="5">NACHT domain-containing protein</fullName>
    </recommendedName>
</protein>
<evidence type="ECO:0000313" key="7">
    <source>
        <dbReference type="Proteomes" id="UP001056012"/>
    </source>
</evidence>
<dbReference type="InterPro" id="IPR015943">
    <property type="entry name" value="WD40/YVTN_repeat-like_dom_sf"/>
</dbReference>
<dbReference type="InterPro" id="IPR020472">
    <property type="entry name" value="WD40_PAC1"/>
</dbReference>
<feature type="repeat" description="WD" evidence="3">
    <location>
        <begin position="991"/>
        <end position="1032"/>
    </location>
</feature>
<feature type="repeat" description="WD" evidence="3">
    <location>
        <begin position="1284"/>
        <end position="1325"/>
    </location>
</feature>
<accession>A0A9Q9DRP1</accession>
<feature type="repeat" description="WD" evidence="3">
    <location>
        <begin position="1369"/>
        <end position="1410"/>
    </location>
</feature>
<proteinExistence type="predicted"/>
<dbReference type="OrthoDB" id="538223at2759"/>
<dbReference type="Pfam" id="PF00400">
    <property type="entry name" value="WD40"/>
    <property type="match status" value="8"/>
</dbReference>
<organism evidence="6 7">
    <name type="scientific">Curvularia clavata</name>
    <dbReference type="NCBI Taxonomy" id="95742"/>
    <lineage>
        <taxon>Eukaryota</taxon>
        <taxon>Fungi</taxon>
        <taxon>Dikarya</taxon>
        <taxon>Ascomycota</taxon>
        <taxon>Pezizomycotina</taxon>
        <taxon>Dothideomycetes</taxon>
        <taxon>Pleosporomycetidae</taxon>
        <taxon>Pleosporales</taxon>
        <taxon>Pleosporineae</taxon>
        <taxon>Pleosporaceae</taxon>
        <taxon>Curvularia</taxon>
    </lineage>
</organism>
<feature type="repeat" description="WD" evidence="3">
    <location>
        <begin position="908"/>
        <end position="949"/>
    </location>
</feature>
<gene>
    <name evidence="6" type="ORF">yc1106_02865</name>
</gene>
<dbReference type="PROSITE" id="PS00678">
    <property type="entry name" value="WD_REPEATS_1"/>
    <property type="match status" value="11"/>
</dbReference>
<dbReference type="SUPFAM" id="SSF52540">
    <property type="entry name" value="P-loop containing nucleoside triphosphate hydrolases"/>
    <property type="match status" value="1"/>
</dbReference>
<dbReference type="SUPFAM" id="SSF50978">
    <property type="entry name" value="WD40 repeat-like"/>
    <property type="match status" value="2"/>
</dbReference>
<evidence type="ECO:0000259" key="5">
    <source>
        <dbReference type="PROSITE" id="PS50837"/>
    </source>
</evidence>
<evidence type="ECO:0000313" key="6">
    <source>
        <dbReference type="EMBL" id="USP75591.1"/>
    </source>
</evidence>
<feature type="repeat" description="WD" evidence="3">
    <location>
        <begin position="1200"/>
        <end position="1241"/>
    </location>
</feature>
<dbReference type="InterPro" id="IPR036322">
    <property type="entry name" value="WD40_repeat_dom_sf"/>
</dbReference>
<dbReference type="InterPro" id="IPR007111">
    <property type="entry name" value="NACHT_NTPase"/>
</dbReference>
<evidence type="ECO:0000256" key="4">
    <source>
        <dbReference type="SAM" id="MobiDB-lite"/>
    </source>
</evidence>
<dbReference type="Proteomes" id="UP001056012">
    <property type="component" value="Chromosome 2"/>
</dbReference>
<dbReference type="PRINTS" id="PR00320">
    <property type="entry name" value="GPROTEINBRPT"/>
</dbReference>
<reference evidence="6" key="1">
    <citation type="submission" date="2021-12" db="EMBL/GenBank/DDBJ databases">
        <title>Curvularia clavata genome.</title>
        <authorList>
            <person name="Cao Y."/>
        </authorList>
    </citation>
    <scope>NUCLEOTIDE SEQUENCE</scope>
    <source>
        <strain evidence="6">Yc1106</strain>
    </source>
</reference>
<dbReference type="PROSITE" id="PS50082">
    <property type="entry name" value="WD_REPEATS_2"/>
    <property type="match status" value="12"/>
</dbReference>
<dbReference type="Gene3D" id="3.40.50.300">
    <property type="entry name" value="P-loop containing nucleotide triphosphate hydrolases"/>
    <property type="match status" value="1"/>
</dbReference>
<feature type="compositionally biased region" description="Basic residues" evidence="4">
    <location>
        <begin position="1"/>
        <end position="11"/>
    </location>
</feature>